<protein>
    <submittedName>
        <fullName evidence="1">Uncharacterized protein</fullName>
    </submittedName>
</protein>
<sequence length="61" mass="6589">MQNSSHRSCTGVGSEEEKVAFRSQLAATTAIFTSTAFDCEPADVEGFFENYQHTTAQGLLA</sequence>
<dbReference type="GeneID" id="5490161"/>
<dbReference type="AlphaFoldDB" id="A7EJT9"/>
<gene>
    <name evidence="1" type="ORF">SS1G_05584</name>
</gene>
<name>A7EJT9_SCLS1</name>
<evidence type="ECO:0000313" key="1">
    <source>
        <dbReference type="EMBL" id="EDO03105.1"/>
    </source>
</evidence>
<accession>A7EJT9</accession>
<dbReference type="EMBL" id="CH476626">
    <property type="protein sequence ID" value="EDO03105.1"/>
    <property type="molecule type" value="Genomic_DNA"/>
</dbReference>
<dbReference type="RefSeq" id="XP_001594154.1">
    <property type="nucleotide sequence ID" value="XM_001594104.1"/>
</dbReference>
<dbReference type="Proteomes" id="UP000001312">
    <property type="component" value="Unassembled WGS sequence"/>
</dbReference>
<dbReference type="KEGG" id="ssl:SS1G_05584"/>
<evidence type="ECO:0000313" key="2">
    <source>
        <dbReference type="Proteomes" id="UP000001312"/>
    </source>
</evidence>
<organism evidence="1 2">
    <name type="scientific">Sclerotinia sclerotiorum (strain ATCC 18683 / 1980 / Ss-1)</name>
    <name type="common">White mold</name>
    <name type="synonym">Whetzelinia sclerotiorum</name>
    <dbReference type="NCBI Taxonomy" id="665079"/>
    <lineage>
        <taxon>Eukaryota</taxon>
        <taxon>Fungi</taxon>
        <taxon>Dikarya</taxon>
        <taxon>Ascomycota</taxon>
        <taxon>Pezizomycotina</taxon>
        <taxon>Leotiomycetes</taxon>
        <taxon>Helotiales</taxon>
        <taxon>Sclerotiniaceae</taxon>
        <taxon>Sclerotinia</taxon>
    </lineage>
</organism>
<dbReference type="HOGENOM" id="CLU_2924088_0_0_1"/>
<proteinExistence type="predicted"/>
<keyword evidence="2" id="KW-1185">Reference proteome</keyword>
<reference evidence="2" key="1">
    <citation type="journal article" date="2011" name="PLoS Genet.">
        <title>Genomic analysis of the necrotrophic fungal pathogens Sclerotinia sclerotiorum and Botrytis cinerea.</title>
        <authorList>
            <person name="Amselem J."/>
            <person name="Cuomo C.A."/>
            <person name="van Kan J.A."/>
            <person name="Viaud M."/>
            <person name="Benito E.P."/>
            <person name="Couloux A."/>
            <person name="Coutinho P.M."/>
            <person name="de Vries R.P."/>
            <person name="Dyer P.S."/>
            <person name="Fillinger S."/>
            <person name="Fournier E."/>
            <person name="Gout L."/>
            <person name="Hahn M."/>
            <person name="Kohn L."/>
            <person name="Lapalu N."/>
            <person name="Plummer K.M."/>
            <person name="Pradier J.M."/>
            <person name="Quevillon E."/>
            <person name="Sharon A."/>
            <person name="Simon A."/>
            <person name="ten Have A."/>
            <person name="Tudzynski B."/>
            <person name="Tudzynski P."/>
            <person name="Wincker P."/>
            <person name="Andrew M."/>
            <person name="Anthouard V."/>
            <person name="Beever R.E."/>
            <person name="Beffa R."/>
            <person name="Benoit I."/>
            <person name="Bouzid O."/>
            <person name="Brault B."/>
            <person name="Chen Z."/>
            <person name="Choquer M."/>
            <person name="Collemare J."/>
            <person name="Cotton P."/>
            <person name="Danchin E.G."/>
            <person name="Da Silva C."/>
            <person name="Gautier A."/>
            <person name="Giraud C."/>
            <person name="Giraud T."/>
            <person name="Gonzalez C."/>
            <person name="Grossetete S."/>
            <person name="Guldener U."/>
            <person name="Henrissat B."/>
            <person name="Howlett B.J."/>
            <person name="Kodira C."/>
            <person name="Kretschmer M."/>
            <person name="Lappartient A."/>
            <person name="Leroch M."/>
            <person name="Levis C."/>
            <person name="Mauceli E."/>
            <person name="Neuveglise C."/>
            <person name="Oeser B."/>
            <person name="Pearson M."/>
            <person name="Poulain J."/>
            <person name="Poussereau N."/>
            <person name="Quesneville H."/>
            <person name="Rascle C."/>
            <person name="Schumacher J."/>
            <person name="Segurens B."/>
            <person name="Sexton A."/>
            <person name="Silva E."/>
            <person name="Sirven C."/>
            <person name="Soanes D.M."/>
            <person name="Talbot N.J."/>
            <person name="Templeton M."/>
            <person name="Yandava C."/>
            <person name="Yarden O."/>
            <person name="Zeng Q."/>
            <person name="Rollins J.A."/>
            <person name="Lebrun M.H."/>
            <person name="Dickman M."/>
        </authorList>
    </citation>
    <scope>NUCLEOTIDE SEQUENCE [LARGE SCALE GENOMIC DNA]</scope>
    <source>
        <strain evidence="2">ATCC 18683 / 1980 / Ss-1</strain>
    </source>
</reference>
<dbReference type="InParanoid" id="A7EJT9"/>